<accession>A0A2I1IE55</accession>
<dbReference type="Gene3D" id="1.10.10.60">
    <property type="entry name" value="Homeodomain-like"/>
    <property type="match status" value="1"/>
</dbReference>
<dbReference type="InterPro" id="IPR051917">
    <property type="entry name" value="Transposase-Integrase"/>
</dbReference>
<sequence length="347" mass="38673">MLCSMFVWWMDHDAVARFWQGWPMRASYEDVGLLETAALRYSASVGGMKPPAWKNPRRLLSYEERCQIQALLATGLSIRKVAAQLGRAPSTISREIRNNTYAKTRHQFRAARAHRSAWNARRRPKPSKFAADQRLRQWVQQRLDENYSPGQIVGRLQCELKARLRTGRSVRKPRRTGGGKRGQNKNMINISQRPEDAGLRSVPGHWEGDLIIGKNGASCIGTVVERYSNYLLLIWMEPAKSRIDGSSGFRVRDAVSDCRVLVMNEGRALGEDRSSSTRLSPKALSCNLPFLPRRVPSLMSFAALSSSASTSPALTSPMMTSLSSKPHYENLLGTAPSAVLKAGCVTT</sequence>
<evidence type="ECO:0000313" key="2">
    <source>
        <dbReference type="EMBL" id="PKY69412.1"/>
    </source>
</evidence>
<feature type="domain" description="Transposase IS30-like HTH" evidence="1">
    <location>
        <begin position="58"/>
        <end position="99"/>
    </location>
</feature>
<dbReference type="PANTHER" id="PTHR10948">
    <property type="entry name" value="TRANSPOSASE"/>
    <property type="match status" value="1"/>
</dbReference>
<dbReference type="GO" id="GO:0032196">
    <property type="term" value="P:transposition"/>
    <property type="evidence" value="ECO:0007669"/>
    <property type="project" value="TreeGrafter"/>
</dbReference>
<gene>
    <name evidence="2" type="ORF">CYJ40_10620</name>
</gene>
<dbReference type="Pfam" id="PF13936">
    <property type="entry name" value="HTH_38"/>
    <property type="match status" value="1"/>
</dbReference>
<dbReference type="GO" id="GO:0005829">
    <property type="term" value="C:cytosol"/>
    <property type="evidence" value="ECO:0007669"/>
    <property type="project" value="TreeGrafter"/>
</dbReference>
<dbReference type="STRING" id="1176165.GCA_001584405_02151"/>
<dbReference type="Proteomes" id="UP000242755">
    <property type="component" value="Unassembled WGS sequence"/>
</dbReference>
<reference evidence="2 3" key="1">
    <citation type="submission" date="2017-12" db="EMBL/GenBank/DDBJ databases">
        <title>Phylogenetic diversity of female urinary microbiome.</title>
        <authorList>
            <person name="Thomas-White K."/>
            <person name="Wolfe A.J."/>
        </authorList>
    </citation>
    <scope>NUCLEOTIDE SEQUENCE [LARGE SCALE GENOMIC DNA]</scope>
    <source>
        <strain evidence="2 3">UMB0426</strain>
    </source>
</reference>
<dbReference type="InterPro" id="IPR025246">
    <property type="entry name" value="IS30-like_HTH"/>
</dbReference>
<comment type="caution">
    <text evidence="2">The sequence shown here is derived from an EMBL/GenBank/DDBJ whole genome shotgun (WGS) entry which is preliminary data.</text>
</comment>
<dbReference type="PANTHER" id="PTHR10948:SF23">
    <property type="entry name" value="TRANSPOSASE INSI FOR INSERTION SEQUENCE ELEMENT IS30A-RELATED"/>
    <property type="match status" value="1"/>
</dbReference>
<protein>
    <recommendedName>
        <fullName evidence="1">Transposase IS30-like HTH domain-containing protein</fullName>
    </recommendedName>
</protein>
<evidence type="ECO:0000313" key="3">
    <source>
        <dbReference type="Proteomes" id="UP000242755"/>
    </source>
</evidence>
<evidence type="ECO:0000259" key="1">
    <source>
        <dbReference type="Pfam" id="PF13936"/>
    </source>
</evidence>
<dbReference type="AlphaFoldDB" id="A0A2I1IE55"/>
<proteinExistence type="predicted"/>
<organism evidence="2 3">
    <name type="scientific">Brevibacterium ravenspurgense</name>
    <dbReference type="NCBI Taxonomy" id="479117"/>
    <lineage>
        <taxon>Bacteria</taxon>
        <taxon>Bacillati</taxon>
        <taxon>Actinomycetota</taxon>
        <taxon>Actinomycetes</taxon>
        <taxon>Micrococcales</taxon>
        <taxon>Brevibacteriaceae</taxon>
        <taxon>Brevibacterium</taxon>
    </lineage>
</organism>
<dbReference type="EMBL" id="PKGO01000013">
    <property type="protein sequence ID" value="PKY69412.1"/>
    <property type="molecule type" value="Genomic_DNA"/>
</dbReference>
<dbReference type="GO" id="GO:0004803">
    <property type="term" value="F:transposase activity"/>
    <property type="evidence" value="ECO:0007669"/>
    <property type="project" value="TreeGrafter"/>
</dbReference>
<name>A0A2I1IE55_9MICO</name>